<comment type="subcellular location">
    <subcellularLocation>
        <location evidence="1">Nucleus</location>
    </subcellularLocation>
</comment>
<accession>A0AAW1Q8R4</accession>
<evidence type="ECO:0000256" key="2">
    <source>
        <dbReference type="ARBA" id="ARBA00022723"/>
    </source>
</evidence>
<comment type="caution">
    <text evidence="9">The sequence shown here is derived from an EMBL/GenBank/DDBJ whole genome shotgun (WGS) entry which is preliminary data.</text>
</comment>
<feature type="compositionally biased region" description="Low complexity" evidence="7">
    <location>
        <begin position="1590"/>
        <end position="1607"/>
    </location>
</feature>
<feature type="region of interest" description="Disordered" evidence="7">
    <location>
        <begin position="714"/>
        <end position="735"/>
    </location>
</feature>
<evidence type="ECO:0000313" key="9">
    <source>
        <dbReference type="EMBL" id="KAK9817438.1"/>
    </source>
</evidence>
<dbReference type="SMART" id="SM00297">
    <property type="entry name" value="BROMO"/>
    <property type="match status" value="1"/>
</dbReference>
<dbReference type="InterPro" id="IPR011124">
    <property type="entry name" value="Znf_CW"/>
</dbReference>
<feature type="region of interest" description="Disordered" evidence="7">
    <location>
        <begin position="1"/>
        <end position="42"/>
    </location>
</feature>
<feature type="region of interest" description="Disordered" evidence="7">
    <location>
        <begin position="1625"/>
        <end position="1680"/>
    </location>
</feature>
<feature type="region of interest" description="Disordered" evidence="7">
    <location>
        <begin position="1860"/>
        <end position="1884"/>
    </location>
</feature>
<evidence type="ECO:0000313" key="10">
    <source>
        <dbReference type="Proteomes" id="UP001438707"/>
    </source>
</evidence>
<feature type="compositionally biased region" description="Acidic residues" evidence="7">
    <location>
        <begin position="19"/>
        <end position="31"/>
    </location>
</feature>
<dbReference type="PANTHER" id="PTHR13900:SF0">
    <property type="entry name" value="TRANSCRIPTION INITIATION FACTOR TFIID SUBUNIT 1"/>
    <property type="match status" value="1"/>
</dbReference>
<feature type="region of interest" description="Disordered" evidence="7">
    <location>
        <begin position="1253"/>
        <end position="1274"/>
    </location>
</feature>
<feature type="region of interest" description="Disordered" evidence="7">
    <location>
        <begin position="148"/>
        <end position="175"/>
    </location>
</feature>
<keyword evidence="2" id="KW-0479">Metal-binding</keyword>
<feature type="compositionally biased region" description="Acidic residues" evidence="7">
    <location>
        <begin position="1"/>
        <end position="12"/>
    </location>
</feature>
<dbReference type="Pfam" id="PF07496">
    <property type="entry name" value="zf-CW"/>
    <property type="match status" value="1"/>
</dbReference>
<keyword evidence="6" id="KW-0539">Nucleus</keyword>
<evidence type="ECO:0000256" key="7">
    <source>
        <dbReference type="SAM" id="MobiDB-lite"/>
    </source>
</evidence>
<dbReference type="EMBL" id="JALJOS010000070">
    <property type="protein sequence ID" value="KAK9817438.1"/>
    <property type="molecule type" value="Genomic_DNA"/>
</dbReference>
<dbReference type="SUPFAM" id="SSF47370">
    <property type="entry name" value="Bromodomain"/>
    <property type="match status" value="1"/>
</dbReference>
<feature type="compositionally biased region" description="Low complexity" evidence="7">
    <location>
        <begin position="33"/>
        <end position="42"/>
    </location>
</feature>
<keyword evidence="10" id="KW-1185">Reference proteome</keyword>
<dbReference type="Gene3D" id="3.30.40.100">
    <property type="match status" value="1"/>
</dbReference>
<keyword evidence="4" id="KW-0862">Zinc</keyword>
<feature type="compositionally biased region" description="Acidic residues" evidence="7">
    <location>
        <begin position="156"/>
        <end position="165"/>
    </location>
</feature>
<feature type="region of interest" description="Disordered" evidence="7">
    <location>
        <begin position="76"/>
        <end position="116"/>
    </location>
</feature>
<dbReference type="GO" id="GO:0004402">
    <property type="term" value="F:histone acetyltransferase activity"/>
    <property type="evidence" value="ECO:0007669"/>
    <property type="project" value="InterPro"/>
</dbReference>
<sequence length="1884" mass="203653">MNGRDDEDEDDSPSSAGGEQDEEEEELEEDQPNLGFNLLFGNLGSDNEVEADWLDEDARQTLKGLGRNSNLQGLELSNDLAAGQAQAEQDPLPSSTAAEPSDIIDIPSDEDNEDIGRAEPVCLQPVAPAPVASNLVLGGMQGLPGLLSATPSASLPEEDDYDADDAPPQSASLPRPADIPLSGMLAIPQSQLPDLVSATLQLPSVAPPSSVSFASQQQQQQHRFDKTPIITPSLAPSTQLLFAPGSLPTLKPSVSHTQLQPITAAEPIEIIGIDDDADDIMDDFGSEQERSEDEDSKLEAKSAAEAHAQIVAEQRQRAAVLAQEQQTRAEAVGMTLPILAEGTGDIVLRFTEMFAPPPSEVGECQQRELSAVHQLERRERILMAASAASKAPGLRTDSHLDEAGILRSQNAAGIVPSDDGLRSLDTVDIDQAGGEAEPGRKLGREASYQSSALRRGKAGRDDKMMGPPAPVLRPLGLKFVSLDEDCFSAAHQQEWEAQIDWDEAGEGAEPAASSQSSATTGANVEPTTGTGVLQQNEAISAGSKPLAAAITEVVLEQLPSRAKQKPQKGRQQSSAQTLLHPQMLRLGHANRDRQGPQALQAVPQTAKGEICTAPRQLQPAVTGFQVLRRFNPSLAAAGWVDSIAWDGRLVPLPLELTMNDPQLTFEMLRGHEPAGFYPSSATVLPAPPKLRPVLSHMVGHGEAQALLARFNTSQDNTYRSRSKQKATGNGSLTQVSRHAVPASSFSTISMGGALSHEELLHRPRGHWAPPAPAAFRTKGLQIKISGLSGPAVVVSSIVLKSLVGMNVQDNLSIALKEVDITTMKPADVWAQALNTRFGRGLEGAPVPLFYHCSSMPYVLRDGVTLAAGMSSDAHSSGEMSIAAVFTKLQLLSTWDIRARMPDPSAGMPTKAPQAFQKKRDLTPTDGSIHILEYFQEAPLLLSRPGMGVRLATYYRKRSPTDSAHQKLFNEDEKWRTGLIQTLEPEDEPVFLGDIRPGMHQLAVGSNMFKAPACAYHPRASDFLLIRQPSGALLLREMNGYVAVGQQEPLMRIPAPSTKDVRDIEEKALEAWATRELRNQKNRWNTGKQTYTPRLPEQQLKAMFPSLTSAIIRRVLKDPNFCDLGKVTGIQGDTYVLRENINIQPEANLRKLMSPDRWCTLEAMWAGEARLRTLGCHQPAALAAVAPDRMRLIHRMLHQDQGTQKSLQLLNEAVATTPWALSEGYLSATARETGAANIELTGVGDPSGSGRGYSFIKASSSRRGNTATSGSSAEDLRRLSGKKAAAMLKEYGLSEAEIAGMTRWEKTRTVQEFAAAAAEDAQGGSGSKSQSLQAITRPTTKRKEDLLQRQQQRRRTQQHIFDKQVEFLSRPESADSDMMASESDIHSEGTAVSELHSKDGGEETSSRPQKGKKGKLKTIAEDPDETEEEAQRILEELQGTLDPGKQAAGTPATAPVPAPKLEAAVGARRLRRTIITRKEDGSQESREIILDQLDQVYTLNSLYTEGKEAQGWGTFGYRHIKGKPLEAPIKLRLSSPNKGLLTVSKRPCGRSGHKPGSAKCVGPDAMDTDAEDQQMPERPSSPRPSGIKVRLSAGPAQQQLAQQPSALLASPSGKLKVLLGGKGSLKRQATADSLGEPSAKRLRPDEGLLESPAPVVQLRAPPKKAPAKKGAPKKAPMSARKSLNSHVLMPIMAKIREQVKQINPDYLKWFKQKVGPNIKDYHEWVQPSDVTHLAKIDLNLRRGSYTSSAAFRADFAQILANAESYNTPGNGKLGFPAVIPAAQVLLKACDDQLAQRIDTVQEADHKVQQDASGLLSIPSAGDSQHAAASMVQWVECSRCHKWRAVGPEVYETTVAAQPDSPWFCEDDFEKPEASCADPQDPSVPS</sequence>
<dbReference type="InterPro" id="IPR036427">
    <property type="entry name" value="Bromodomain-like_sf"/>
</dbReference>
<evidence type="ECO:0000256" key="5">
    <source>
        <dbReference type="ARBA" id="ARBA00023117"/>
    </source>
</evidence>
<dbReference type="GO" id="GO:0016251">
    <property type="term" value="F:RNA polymerase II general transcription initiation factor activity"/>
    <property type="evidence" value="ECO:0007669"/>
    <property type="project" value="InterPro"/>
</dbReference>
<dbReference type="CDD" id="cd04369">
    <property type="entry name" value="Bromodomain"/>
    <property type="match status" value="1"/>
</dbReference>
<evidence type="ECO:0000259" key="8">
    <source>
        <dbReference type="PROSITE" id="PS51050"/>
    </source>
</evidence>
<dbReference type="Proteomes" id="UP001438707">
    <property type="component" value="Unassembled WGS sequence"/>
</dbReference>
<feature type="compositionally biased region" description="Polar residues" evidence="7">
    <location>
        <begin position="1256"/>
        <end position="1271"/>
    </location>
</feature>
<evidence type="ECO:0000256" key="1">
    <source>
        <dbReference type="ARBA" id="ARBA00004123"/>
    </source>
</evidence>
<dbReference type="InterPro" id="IPR022591">
    <property type="entry name" value="TAF1_HAT_dom"/>
</dbReference>
<protein>
    <recommendedName>
        <fullName evidence="8">CW-type domain-containing protein</fullName>
    </recommendedName>
</protein>
<feature type="region of interest" description="Disordered" evidence="7">
    <location>
        <begin position="1316"/>
        <end position="1428"/>
    </location>
</feature>
<dbReference type="GO" id="GO:0051123">
    <property type="term" value="P:RNA polymerase II preinitiation complex assembly"/>
    <property type="evidence" value="ECO:0007669"/>
    <property type="project" value="TreeGrafter"/>
</dbReference>
<feature type="domain" description="CW-type" evidence="8">
    <location>
        <begin position="1826"/>
        <end position="1882"/>
    </location>
</feature>
<dbReference type="PANTHER" id="PTHR13900">
    <property type="entry name" value="TRANSCRIPTION INITIATION FACTOR TFIID"/>
    <property type="match status" value="1"/>
</dbReference>
<dbReference type="Pfam" id="PF12157">
    <property type="entry name" value="DUF3591"/>
    <property type="match status" value="1"/>
</dbReference>
<dbReference type="PROSITE" id="PS51050">
    <property type="entry name" value="ZF_CW"/>
    <property type="match status" value="1"/>
</dbReference>
<dbReference type="GO" id="GO:0008270">
    <property type="term" value="F:zinc ion binding"/>
    <property type="evidence" value="ECO:0007669"/>
    <property type="project" value="UniProtKB-KW"/>
</dbReference>
<dbReference type="InterPro" id="IPR001487">
    <property type="entry name" value="Bromodomain"/>
</dbReference>
<feature type="region of interest" description="Disordered" evidence="7">
    <location>
        <begin position="1537"/>
        <end position="1607"/>
    </location>
</feature>
<feature type="compositionally biased region" description="Basic and acidic residues" evidence="7">
    <location>
        <begin position="1394"/>
        <end position="1404"/>
    </location>
</feature>
<dbReference type="Pfam" id="PF00439">
    <property type="entry name" value="Bromodomain"/>
    <property type="match status" value="1"/>
</dbReference>
<feature type="compositionally biased region" description="Basic residues" evidence="7">
    <location>
        <begin position="1660"/>
        <end position="1671"/>
    </location>
</feature>
<dbReference type="Gene3D" id="1.20.920.10">
    <property type="entry name" value="Bromodomain-like"/>
    <property type="match status" value="1"/>
</dbReference>
<feature type="compositionally biased region" description="Low complexity" evidence="7">
    <location>
        <begin position="507"/>
        <end position="522"/>
    </location>
</feature>
<feature type="region of interest" description="Disordered" evidence="7">
    <location>
        <begin position="504"/>
        <end position="529"/>
    </location>
</feature>
<dbReference type="GO" id="GO:0017025">
    <property type="term" value="F:TBP-class protein binding"/>
    <property type="evidence" value="ECO:0007669"/>
    <property type="project" value="InterPro"/>
</dbReference>
<dbReference type="GO" id="GO:0005669">
    <property type="term" value="C:transcription factor TFIID complex"/>
    <property type="evidence" value="ECO:0007669"/>
    <property type="project" value="InterPro"/>
</dbReference>
<proteinExistence type="predicted"/>
<gene>
    <name evidence="9" type="ORF">WJX74_004352</name>
</gene>
<evidence type="ECO:0000256" key="3">
    <source>
        <dbReference type="ARBA" id="ARBA00022771"/>
    </source>
</evidence>
<evidence type="ECO:0000256" key="4">
    <source>
        <dbReference type="ARBA" id="ARBA00022833"/>
    </source>
</evidence>
<reference evidence="9 10" key="1">
    <citation type="journal article" date="2024" name="Nat. Commun.">
        <title>Phylogenomics reveals the evolutionary origins of lichenization in chlorophyte algae.</title>
        <authorList>
            <person name="Puginier C."/>
            <person name="Libourel C."/>
            <person name="Otte J."/>
            <person name="Skaloud P."/>
            <person name="Haon M."/>
            <person name="Grisel S."/>
            <person name="Petersen M."/>
            <person name="Berrin J.G."/>
            <person name="Delaux P.M."/>
            <person name="Dal Grande F."/>
            <person name="Keller J."/>
        </authorList>
    </citation>
    <scope>NUCLEOTIDE SEQUENCE [LARGE SCALE GENOMIC DNA]</scope>
    <source>
        <strain evidence="9 10">SAG 2145</strain>
    </source>
</reference>
<dbReference type="InterPro" id="IPR040240">
    <property type="entry name" value="TAF1"/>
</dbReference>
<name>A0AAW1Q8R4_9CHLO</name>
<evidence type="ECO:0000256" key="6">
    <source>
        <dbReference type="ARBA" id="ARBA00023242"/>
    </source>
</evidence>
<organism evidence="9 10">
    <name type="scientific">Apatococcus lobatus</name>
    <dbReference type="NCBI Taxonomy" id="904363"/>
    <lineage>
        <taxon>Eukaryota</taxon>
        <taxon>Viridiplantae</taxon>
        <taxon>Chlorophyta</taxon>
        <taxon>core chlorophytes</taxon>
        <taxon>Trebouxiophyceae</taxon>
        <taxon>Chlorellales</taxon>
        <taxon>Chlorellaceae</taxon>
        <taxon>Apatococcus</taxon>
    </lineage>
</organism>
<dbReference type="CDD" id="cd14279">
    <property type="entry name" value="CUE"/>
    <property type="match status" value="1"/>
</dbReference>
<keyword evidence="5" id="KW-0103">Bromodomain</keyword>
<keyword evidence="3" id="KW-0863">Zinc-finger</keyword>
<feature type="region of interest" description="Disordered" evidence="7">
    <location>
        <begin position="431"/>
        <end position="469"/>
    </location>
</feature>